<dbReference type="EMBL" id="MHNY01000048">
    <property type="protein sequence ID" value="OGZ54190.1"/>
    <property type="molecule type" value="Genomic_DNA"/>
</dbReference>
<dbReference type="Proteomes" id="UP000178186">
    <property type="component" value="Unassembled WGS sequence"/>
</dbReference>
<evidence type="ECO:0000313" key="3">
    <source>
        <dbReference type="Proteomes" id="UP000178186"/>
    </source>
</evidence>
<proteinExistence type="predicted"/>
<feature type="transmembrane region" description="Helical" evidence="1">
    <location>
        <begin position="60"/>
        <end position="81"/>
    </location>
</feature>
<dbReference type="STRING" id="1802128.A3H64_00045"/>
<evidence type="ECO:0000256" key="1">
    <source>
        <dbReference type="SAM" id="Phobius"/>
    </source>
</evidence>
<keyword evidence="1" id="KW-0812">Transmembrane</keyword>
<name>A0A1G2GVS4_9BACT</name>
<protein>
    <submittedName>
        <fullName evidence="2">Uncharacterized protein</fullName>
    </submittedName>
</protein>
<evidence type="ECO:0000313" key="2">
    <source>
        <dbReference type="EMBL" id="OGZ54190.1"/>
    </source>
</evidence>
<organism evidence="2 3">
    <name type="scientific">Candidatus Ryanbacteria bacterium RIFCSPLOWO2_02_FULL_45_11c</name>
    <dbReference type="NCBI Taxonomy" id="1802128"/>
    <lineage>
        <taxon>Bacteria</taxon>
        <taxon>Candidatus Ryaniibacteriota</taxon>
    </lineage>
</organism>
<accession>A0A1G2GVS4</accession>
<gene>
    <name evidence="2" type="ORF">A3H64_00045</name>
</gene>
<sequence length="125" mass="13647">MFINNTGGTCEEGFGKYMKQKLLPVLGIIICFAGGFVGILIVIGIYYLSGGFIQNPGGEGLGEGAILWGFLPGITSTYFLLKKYFPDFLGINEQKTIPRRILGWIGIIISIFLISIILAVFSFSQ</sequence>
<keyword evidence="1" id="KW-0472">Membrane</keyword>
<feature type="transmembrane region" description="Helical" evidence="1">
    <location>
        <begin position="22"/>
        <end position="48"/>
    </location>
</feature>
<keyword evidence="1" id="KW-1133">Transmembrane helix</keyword>
<feature type="transmembrane region" description="Helical" evidence="1">
    <location>
        <begin position="101"/>
        <end position="123"/>
    </location>
</feature>
<reference evidence="2 3" key="1">
    <citation type="journal article" date="2016" name="Nat. Commun.">
        <title>Thousands of microbial genomes shed light on interconnected biogeochemical processes in an aquifer system.</title>
        <authorList>
            <person name="Anantharaman K."/>
            <person name="Brown C.T."/>
            <person name="Hug L.A."/>
            <person name="Sharon I."/>
            <person name="Castelle C.J."/>
            <person name="Probst A.J."/>
            <person name="Thomas B.C."/>
            <person name="Singh A."/>
            <person name="Wilkins M.J."/>
            <person name="Karaoz U."/>
            <person name="Brodie E.L."/>
            <person name="Williams K.H."/>
            <person name="Hubbard S.S."/>
            <person name="Banfield J.F."/>
        </authorList>
    </citation>
    <scope>NUCLEOTIDE SEQUENCE [LARGE SCALE GENOMIC DNA]</scope>
</reference>
<comment type="caution">
    <text evidence="2">The sequence shown here is derived from an EMBL/GenBank/DDBJ whole genome shotgun (WGS) entry which is preliminary data.</text>
</comment>
<dbReference type="AlphaFoldDB" id="A0A1G2GVS4"/>